<organism evidence="2">
    <name type="scientific">Roseihalotalea indica</name>
    <dbReference type="NCBI Taxonomy" id="2867963"/>
    <lineage>
        <taxon>Bacteria</taxon>
        <taxon>Pseudomonadati</taxon>
        <taxon>Bacteroidota</taxon>
        <taxon>Cytophagia</taxon>
        <taxon>Cytophagales</taxon>
        <taxon>Catalimonadaceae</taxon>
        <taxon>Roseihalotalea</taxon>
    </lineage>
</organism>
<feature type="domain" description="Glycosyltransferase 2-like" evidence="1">
    <location>
        <begin position="13"/>
        <end position="153"/>
    </location>
</feature>
<gene>
    <name evidence="2" type="ORF">K4G66_31915</name>
</gene>
<dbReference type="PANTHER" id="PTHR22916">
    <property type="entry name" value="GLYCOSYLTRANSFERASE"/>
    <property type="match status" value="1"/>
</dbReference>
<dbReference type="InterPro" id="IPR001173">
    <property type="entry name" value="Glyco_trans_2-like"/>
</dbReference>
<dbReference type="Gene3D" id="3.90.550.10">
    <property type="entry name" value="Spore Coat Polysaccharide Biosynthesis Protein SpsA, Chain A"/>
    <property type="match status" value="1"/>
</dbReference>
<dbReference type="CDD" id="cd06433">
    <property type="entry name" value="GT_2_WfgS_like"/>
    <property type="match status" value="1"/>
</dbReference>
<dbReference type="SUPFAM" id="SSF53448">
    <property type="entry name" value="Nucleotide-diphospho-sugar transferases"/>
    <property type="match status" value="1"/>
</dbReference>
<dbReference type="EMBL" id="CP120682">
    <property type="protein sequence ID" value="WKN36976.1"/>
    <property type="molecule type" value="Genomic_DNA"/>
</dbReference>
<reference evidence="2" key="1">
    <citation type="journal article" date="2023" name="Comput. Struct. Biotechnol. J.">
        <title>Discovery of a novel marine Bacteroidetes with a rich repertoire of carbohydrate-active enzymes.</title>
        <authorList>
            <person name="Chen B."/>
            <person name="Liu G."/>
            <person name="Chen Q."/>
            <person name="Wang H."/>
            <person name="Liu L."/>
            <person name="Tang K."/>
        </authorList>
    </citation>
    <scope>NUCLEOTIDE SEQUENCE</scope>
    <source>
        <strain evidence="2">TK19036</strain>
    </source>
</reference>
<name>A0AA49GRF3_9BACT</name>
<dbReference type="GO" id="GO:0016758">
    <property type="term" value="F:hexosyltransferase activity"/>
    <property type="evidence" value="ECO:0007669"/>
    <property type="project" value="UniProtKB-ARBA"/>
</dbReference>
<evidence type="ECO:0000313" key="2">
    <source>
        <dbReference type="EMBL" id="WKN36976.1"/>
    </source>
</evidence>
<accession>A0AA49GRF3</accession>
<sequence length="295" mass="35011">MSTSVSIVLPKISIVTPNYNQERYLEKTICSVINQNYPNLEYIIIDGGSTDNSVEIIKKYEKHLTYWVSEEDRGLYNALQKGFAKSSGAIMGWINSDDMLHQQSLFVLADIFTHNKQVNWLQGQASLLDEQGRIVHTRKPNASKYSFYRKEYHKDRNYFIQQESTFWRRSLWGKCGGSISQDYRYAGDFELWIRFFEHDTLYLTHALLGAFRVRRSGQASKEHYQEYLEEADRIIDHYFKKLTQEDRQAIQRLTLYEKYISKVPLLRSLYAKRYLSAMGQGKYLRFDFNKQHFYL</sequence>
<dbReference type="PANTHER" id="PTHR22916:SF65">
    <property type="entry name" value="SLR1065 PROTEIN"/>
    <property type="match status" value="1"/>
</dbReference>
<proteinExistence type="predicted"/>
<dbReference type="InterPro" id="IPR029044">
    <property type="entry name" value="Nucleotide-diphossugar_trans"/>
</dbReference>
<dbReference type="AlphaFoldDB" id="A0AA49GRF3"/>
<reference evidence="2" key="2">
    <citation type="journal article" date="2024" name="Antonie Van Leeuwenhoek">
        <title>Roseihalotalea indica gen. nov., sp. nov., a halophilic Bacteroidetes from mesopelagic Southwest Indian Ocean with higher carbohydrate metabolic potential.</title>
        <authorList>
            <person name="Chen B."/>
            <person name="Zhang M."/>
            <person name="Lin D."/>
            <person name="Ye J."/>
            <person name="Tang K."/>
        </authorList>
    </citation>
    <scope>NUCLEOTIDE SEQUENCE</scope>
    <source>
        <strain evidence="2">TK19036</strain>
    </source>
</reference>
<protein>
    <submittedName>
        <fullName evidence="2">Glycosyltransferase family 2 protein</fullName>
    </submittedName>
</protein>
<dbReference type="Pfam" id="PF00535">
    <property type="entry name" value="Glycos_transf_2"/>
    <property type="match status" value="1"/>
</dbReference>
<evidence type="ECO:0000259" key="1">
    <source>
        <dbReference type="Pfam" id="PF00535"/>
    </source>
</evidence>